<feature type="domain" description="CdaR GGDEF-like" evidence="4">
    <location>
        <begin position="282"/>
        <end position="389"/>
    </location>
</feature>
<reference evidence="5 6" key="1">
    <citation type="submission" date="2021-01" db="EMBL/GenBank/DDBJ databases">
        <title>Genomics of switchgrass bacterial isolates.</title>
        <authorList>
            <person name="Shade A."/>
        </authorList>
    </citation>
    <scope>NUCLEOTIDE SEQUENCE [LARGE SCALE GENOMIC DNA]</scope>
    <source>
        <strain evidence="5 6">PvP111</strain>
    </source>
</reference>
<dbReference type="InterPro" id="IPR042070">
    <property type="entry name" value="PucR_C-HTH_sf"/>
</dbReference>
<proteinExistence type="inferred from homology"/>
<feature type="domain" description="PucR C-terminal helix-turn-helix" evidence="3">
    <location>
        <begin position="442"/>
        <end position="499"/>
    </location>
</feature>
<dbReference type="PANTHER" id="PTHR33744">
    <property type="entry name" value="CARBOHYDRATE DIACID REGULATOR"/>
    <property type="match status" value="1"/>
</dbReference>
<gene>
    <name evidence="5" type="ORF">JOE42_001729</name>
</gene>
<evidence type="ECO:0000259" key="2">
    <source>
        <dbReference type="Pfam" id="PF07905"/>
    </source>
</evidence>
<dbReference type="InterPro" id="IPR025736">
    <property type="entry name" value="PucR_C-HTH_dom"/>
</dbReference>
<evidence type="ECO:0000259" key="3">
    <source>
        <dbReference type="Pfam" id="PF13556"/>
    </source>
</evidence>
<dbReference type="Pfam" id="PF17853">
    <property type="entry name" value="GGDEF_2"/>
    <property type="match status" value="1"/>
</dbReference>
<feature type="domain" description="Purine catabolism PurC-like" evidence="2">
    <location>
        <begin position="5"/>
        <end position="118"/>
    </location>
</feature>
<organism evidence="5 6">
    <name type="scientific">Rhodococcoides corynebacterioides</name>
    <dbReference type="NCBI Taxonomy" id="53972"/>
    <lineage>
        <taxon>Bacteria</taxon>
        <taxon>Bacillati</taxon>
        <taxon>Actinomycetota</taxon>
        <taxon>Actinomycetes</taxon>
        <taxon>Mycobacteriales</taxon>
        <taxon>Nocardiaceae</taxon>
        <taxon>Rhodococcoides</taxon>
    </lineage>
</organism>
<evidence type="ECO:0008006" key="7">
    <source>
        <dbReference type="Google" id="ProtNLM"/>
    </source>
</evidence>
<dbReference type="Gene3D" id="1.10.10.2840">
    <property type="entry name" value="PucR C-terminal helix-turn-helix domain"/>
    <property type="match status" value="1"/>
</dbReference>
<comment type="caution">
    <text evidence="5">The sequence shown here is derived from an EMBL/GenBank/DDBJ whole genome shotgun (WGS) entry which is preliminary data.</text>
</comment>
<dbReference type="EMBL" id="JAFBBK010000001">
    <property type="protein sequence ID" value="MBM7414996.1"/>
    <property type="molecule type" value="Genomic_DNA"/>
</dbReference>
<evidence type="ECO:0000313" key="5">
    <source>
        <dbReference type="EMBL" id="MBM7414996.1"/>
    </source>
</evidence>
<dbReference type="InterPro" id="IPR012914">
    <property type="entry name" value="PucR_dom"/>
</dbReference>
<evidence type="ECO:0000313" key="6">
    <source>
        <dbReference type="Proteomes" id="UP000703038"/>
    </source>
</evidence>
<accession>A0ABS2KT75</accession>
<dbReference type="PANTHER" id="PTHR33744:SF17">
    <property type="entry name" value="CONSERVED PROTEIN"/>
    <property type="match status" value="1"/>
</dbReference>
<evidence type="ECO:0000259" key="4">
    <source>
        <dbReference type="Pfam" id="PF17853"/>
    </source>
</evidence>
<dbReference type="RefSeq" id="WP_239532398.1">
    <property type="nucleotide sequence ID" value="NZ_JAFBBK010000001.1"/>
</dbReference>
<dbReference type="InterPro" id="IPR041522">
    <property type="entry name" value="CdaR_GGDEF"/>
</dbReference>
<name>A0ABS2KT75_9NOCA</name>
<sequence length="501" mass="54026">MKVHDLLDMPHLGLDPLVSDDGRDAVIRWVVTTDMLDPGRYLEGGELVLTGLMWHTRPEDSDVFVRAITGAGVAALAASYDGVVPADLIESCRRHGLPLFRVSAAVAFATITESVVRSLSRERATDLRSVLDRHRRLVSGAGAGDGIGPLLDLVSEDLGLECWVLTPGGRVVASSHPLPDEIRPDDLAHDFLTARTLPAVSHGLSLLAVDGDRTSRVADAMVAFRSDWRSWTPERLALAEDVASIVALERERTDDRLGSSGRSAHQLIRVVTAGGSVADTLVQMTVVGLDTDARYAVVAAAVASGPLRPGELRVVLRELLPSGGAIGVTDGEVVAIVPTDDDLMPRVRSGVDRLGPGLAGSDVSLGVSGVVTASELRGAVEEARYARRLAAGRSDGVRIVGHDELADLVLLLASVPDEMRRLFRSRLLDPVVEYDDRHQSDLVPTLRAFLDCNGSWTACSTRLHLHVNSVRYRIQRIEELTGRDLSGLEDRVNFYLALRMS</sequence>
<dbReference type="Pfam" id="PF13556">
    <property type="entry name" value="HTH_30"/>
    <property type="match status" value="1"/>
</dbReference>
<protein>
    <recommendedName>
        <fullName evidence="7">PucR family transcriptional regulator</fullName>
    </recommendedName>
</protein>
<keyword evidence="6" id="KW-1185">Reference proteome</keyword>
<evidence type="ECO:0000256" key="1">
    <source>
        <dbReference type="ARBA" id="ARBA00006754"/>
    </source>
</evidence>
<dbReference type="Pfam" id="PF07905">
    <property type="entry name" value="PucR"/>
    <property type="match status" value="1"/>
</dbReference>
<dbReference type="Proteomes" id="UP000703038">
    <property type="component" value="Unassembled WGS sequence"/>
</dbReference>
<comment type="similarity">
    <text evidence="1">Belongs to the CdaR family.</text>
</comment>
<dbReference type="InterPro" id="IPR051448">
    <property type="entry name" value="CdaR-like_regulators"/>
</dbReference>